<organism evidence="1 2">
    <name type="scientific">Kipferlia bialata</name>
    <dbReference type="NCBI Taxonomy" id="797122"/>
    <lineage>
        <taxon>Eukaryota</taxon>
        <taxon>Metamonada</taxon>
        <taxon>Carpediemonas-like organisms</taxon>
        <taxon>Kipferlia</taxon>
    </lineage>
</organism>
<reference evidence="1 2" key="1">
    <citation type="journal article" date="2018" name="PLoS ONE">
        <title>The draft genome of Kipferlia bialata reveals reductive genome evolution in fornicate parasites.</title>
        <authorList>
            <person name="Tanifuji G."/>
            <person name="Takabayashi S."/>
            <person name="Kume K."/>
            <person name="Takagi M."/>
            <person name="Nakayama T."/>
            <person name="Kamikawa R."/>
            <person name="Inagaki Y."/>
            <person name="Hashimoto T."/>
        </authorList>
    </citation>
    <scope>NUCLEOTIDE SEQUENCE [LARGE SCALE GENOMIC DNA]</scope>
    <source>
        <strain evidence="1">NY0173</strain>
    </source>
</reference>
<feature type="non-terminal residue" evidence="1">
    <location>
        <position position="1"/>
    </location>
</feature>
<accession>A0A391NVE7</accession>
<gene>
    <name evidence="1" type="ORF">KIPB_016026</name>
</gene>
<dbReference type="AlphaFoldDB" id="A0A391NVE7"/>
<feature type="non-terminal residue" evidence="1">
    <location>
        <position position="40"/>
    </location>
</feature>
<evidence type="ECO:0000313" key="2">
    <source>
        <dbReference type="Proteomes" id="UP000265618"/>
    </source>
</evidence>
<protein>
    <submittedName>
        <fullName evidence="1">Uncharacterized protein</fullName>
    </submittedName>
</protein>
<comment type="caution">
    <text evidence="1">The sequence shown here is derived from an EMBL/GenBank/DDBJ whole genome shotgun (WGS) entry which is preliminary data.</text>
</comment>
<sequence length="40" mass="4387">CSGLPEPIHLRAPHCKVDVSWSVTGRDNEGSLRENGKKGR</sequence>
<keyword evidence="2" id="KW-1185">Reference proteome</keyword>
<dbReference type="Proteomes" id="UP000265618">
    <property type="component" value="Unassembled WGS sequence"/>
</dbReference>
<name>A0A391NVE7_9EUKA</name>
<evidence type="ECO:0000313" key="1">
    <source>
        <dbReference type="EMBL" id="GCA65017.1"/>
    </source>
</evidence>
<dbReference type="EMBL" id="BDIP01009441">
    <property type="protein sequence ID" value="GCA65017.1"/>
    <property type="molecule type" value="Genomic_DNA"/>
</dbReference>
<proteinExistence type="predicted"/>